<evidence type="ECO:0000313" key="1">
    <source>
        <dbReference type="EMBL" id="TDL97852.1"/>
    </source>
</evidence>
<proteinExistence type="predicted"/>
<sequence>MSDEELNIMTHDGEHHFPTLKHYHRYEATAYPDLERLAEYLLNLIKNDHFVDFGSGLMRVPIAMHHLLGIRSTGIELNKALYLASRQNVEQYRQTFYPEIDLVRFPVQAVNLNVLDYQFDGSESILFFFNPFSGELFRTIIHRFLSSYPYKRRAFVILYYAKHEYIDILEQFGLFTEIHRIELADYQDDPDDVIVIYQIG</sequence>
<dbReference type="RefSeq" id="WP_133431974.1">
    <property type="nucleotide sequence ID" value="NZ_CP092172.1"/>
</dbReference>
<reference evidence="1 2" key="1">
    <citation type="submission" date="2019-01" db="EMBL/GenBank/DDBJ databases">
        <title>Draft genome sequences of the type strains of six Macrococcus species.</title>
        <authorList>
            <person name="Mazhar S."/>
            <person name="Altermann E."/>
            <person name="Hill C."/>
            <person name="Mcauliffe O."/>
        </authorList>
    </citation>
    <scope>NUCLEOTIDE SEQUENCE [LARGE SCALE GENOMIC DNA]</scope>
    <source>
        <strain evidence="1 2">CCM4811</strain>
    </source>
</reference>
<dbReference type="EMBL" id="SCWA01000009">
    <property type="protein sequence ID" value="TDL97852.1"/>
    <property type="molecule type" value="Genomic_DNA"/>
</dbReference>
<organism evidence="1 2">
    <name type="scientific">Macrococcus brunensis</name>
    <dbReference type="NCBI Taxonomy" id="198483"/>
    <lineage>
        <taxon>Bacteria</taxon>
        <taxon>Bacillati</taxon>
        <taxon>Bacillota</taxon>
        <taxon>Bacilli</taxon>
        <taxon>Bacillales</taxon>
        <taxon>Staphylococcaceae</taxon>
        <taxon>Macrococcus</taxon>
    </lineage>
</organism>
<dbReference type="SUPFAM" id="SSF53335">
    <property type="entry name" value="S-adenosyl-L-methionine-dependent methyltransferases"/>
    <property type="match status" value="1"/>
</dbReference>
<evidence type="ECO:0000313" key="2">
    <source>
        <dbReference type="Proteomes" id="UP000295310"/>
    </source>
</evidence>
<dbReference type="OrthoDB" id="9780095at2"/>
<dbReference type="AlphaFoldDB" id="A0A4R6BDN1"/>
<comment type="caution">
    <text evidence="1">The sequence shown here is derived from an EMBL/GenBank/DDBJ whole genome shotgun (WGS) entry which is preliminary data.</text>
</comment>
<gene>
    <name evidence="1" type="ORF">ERX27_06230</name>
</gene>
<dbReference type="InterPro" id="IPR029063">
    <property type="entry name" value="SAM-dependent_MTases_sf"/>
</dbReference>
<evidence type="ECO:0008006" key="3">
    <source>
        <dbReference type="Google" id="ProtNLM"/>
    </source>
</evidence>
<keyword evidence="2" id="KW-1185">Reference proteome</keyword>
<dbReference type="Gene3D" id="3.40.50.150">
    <property type="entry name" value="Vaccinia Virus protein VP39"/>
    <property type="match status" value="1"/>
</dbReference>
<protein>
    <recommendedName>
        <fullName evidence="3">Class I SAM-dependent methyltransferase</fullName>
    </recommendedName>
</protein>
<accession>A0A4R6BDN1</accession>
<name>A0A4R6BDN1_9STAP</name>
<dbReference type="Proteomes" id="UP000295310">
    <property type="component" value="Unassembled WGS sequence"/>
</dbReference>